<dbReference type="InterPro" id="IPR042487">
    <property type="entry name" value="RuvBL1/2_DNA/RNA_bd_dom"/>
</dbReference>
<dbReference type="EMBL" id="BDSP01000184">
    <property type="protein sequence ID" value="GAX22466.1"/>
    <property type="molecule type" value="Genomic_DNA"/>
</dbReference>
<dbReference type="GO" id="GO:0006281">
    <property type="term" value="P:DNA repair"/>
    <property type="evidence" value="ECO:0007669"/>
    <property type="project" value="UniProtKB-KW"/>
</dbReference>
<name>A0A1Z5K8C3_FISSO</name>
<evidence type="ECO:0000256" key="10">
    <source>
        <dbReference type="ARBA" id="ARBA00022801"/>
    </source>
</evidence>
<evidence type="ECO:0000256" key="12">
    <source>
        <dbReference type="ARBA" id="ARBA00022840"/>
    </source>
</evidence>
<organism evidence="23 24">
    <name type="scientific">Fistulifera solaris</name>
    <name type="common">Oleaginous diatom</name>
    <dbReference type="NCBI Taxonomy" id="1519565"/>
    <lineage>
        <taxon>Eukaryota</taxon>
        <taxon>Sar</taxon>
        <taxon>Stramenopiles</taxon>
        <taxon>Ochrophyta</taxon>
        <taxon>Bacillariophyta</taxon>
        <taxon>Bacillariophyceae</taxon>
        <taxon>Bacillariophycidae</taxon>
        <taxon>Naviculales</taxon>
        <taxon>Naviculaceae</taxon>
        <taxon>Fistulifera</taxon>
    </lineage>
</organism>
<dbReference type="Pfam" id="PF06068">
    <property type="entry name" value="TIP49"/>
    <property type="match status" value="1"/>
</dbReference>
<evidence type="ECO:0000256" key="15">
    <source>
        <dbReference type="ARBA" id="ARBA00023015"/>
    </source>
</evidence>
<dbReference type="GO" id="GO:0003678">
    <property type="term" value="F:DNA helicase activity"/>
    <property type="evidence" value="ECO:0007669"/>
    <property type="project" value="UniProtKB-EC"/>
</dbReference>
<evidence type="ECO:0000256" key="3">
    <source>
        <dbReference type="ARBA" id="ARBA00005097"/>
    </source>
</evidence>
<keyword evidence="13" id="KW-0521">NADP</keyword>
<dbReference type="InterPro" id="IPR012280">
    <property type="entry name" value="Semialdhyde_DH_dimer_dom"/>
</dbReference>
<keyword evidence="11" id="KW-0347">Helicase</keyword>
<dbReference type="Gene3D" id="3.30.360.10">
    <property type="entry name" value="Dihydrodipicolinate Reductase, domain 2"/>
    <property type="match status" value="1"/>
</dbReference>
<feature type="domain" description="Semialdehyde dehydrogenase NAD-binding" evidence="22">
    <location>
        <begin position="590"/>
        <end position="708"/>
    </location>
</feature>
<keyword evidence="10 23" id="KW-0378">Hydrolase</keyword>
<keyword evidence="20" id="KW-0472">Membrane</keyword>
<dbReference type="FunFam" id="1.10.8.60:FF:000010">
    <property type="entry name" value="RuvB-like helicase"/>
    <property type="match status" value="1"/>
</dbReference>
<dbReference type="OrthoDB" id="10060499at2759"/>
<dbReference type="GO" id="GO:0009088">
    <property type="term" value="P:threonine biosynthetic process"/>
    <property type="evidence" value="ECO:0007669"/>
    <property type="project" value="UniProtKB-UniPathway"/>
</dbReference>
<dbReference type="GO" id="GO:0009086">
    <property type="term" value="P:methionine biosynthetic process"/>
    <property type="evidence" value="ECO:0007669"/>
    <property type="project" value="UniProtKB-KW"/>
</dbReference>
<dbReference type="GO" id="GO:0009089">
    <property type="term" value="P:lysine biosynthetic process via diaminopimelate"/>
    <property type="evidence" value="ECO:0007669"/>
    <property type="project" value="UniProtKB-UniPathway"/>
</dbReference>
<dbReference type="SMART" id="SM00382">
    <property type="entry name" value="AAA"/>
    <property type="match status" value="1"/>
</dbReference>
<dbReference type="Proteomes" id="UP000198406">
    <property type="component" value="Unassembled WGS sequence"/>
</dbReference>
<keyword evidence="8" id="KW-0547">Nucleotide-binding</keyword>
<comment type="similarity">
    <text evidence="4">Belongs to the RuvB family.</text>
</comment>
<evidence type="ECO:0000256" key="1">
    <source>
        <dbReference type="ARBA" id="ARBA00004123"/>
    </source>
</evidence>
<dbReference type="Pfam" id="PF01118">
    <property type="entry name" value="Semialdhyde_dh"/>
    <property type="match status" value="1"/>
</dbReference>
<dbReference type="EC" id="3.6.4.12" evidence="23"/>
<dbReference type="GO" id="GO:0050661">
    <property type="term" value="F:NADP binding"/>
    <property type="evidence" value="ECO:0007669"/>
    <property type="project" value="InterPro"/>
</dbReference>
<evidence type="ECO:0000256" key="17">
    <source>
        <dbReference type="ARBA" id="ARBA00023167"/>
    </source>
</evidence>
<keyword evidence="16" id="KW-0804">Transcription</keyword>
<sequence length="932" mass="103106">MTSNIQFTTSTTDITPLERVGAHSHIHGLGLNDLLEALPEGNLVGQPTARRAMGLVLKMIQEGQLGGRAVLLAGPPSTGKTALAMGLSQELGEAVPFVHLSASQVFSRDLSKTEALTQAVRRAMGVQIVEETEVLEGEVVEIQIDSFADKGKAGKLTLCTTDMETIYDLGSKMLEMLRTEKVSAGDVIRIDKGTGQIRKLGRSFTRSRDYDAVSSTTKFVPTPEGELQKRQTITHTVSLHEIDVINSRQQGFLALFAGDTGEIRQEIRDQIDAKVTEWKEEGRATLVPGVLFLDEVHMLDMECFSFLNRALESEWAPFVVMATNRGLSKIRGTDYTSAHGIPVDLLDRLMIISTQPYSVQELRQILQVRCTEEQVEMTPTALELLTRIASETALRYAMHLITVSQLQAERKKRSVVELEDVELCYQLYYDVKRSTKLLMEYQNQFLFNELSVEQEEETKMMDVEESNRLSLTTHRASSTVQKINQRHHRQTREEALFVCFFTFATDRKKTQTTNERLFVVLVSFIMKFSASAVATALIFGATSSFAFTPIANSLQSRSAVVVNSSSFTPSSQNNNKMPIRAPPALQMSYTVGIVGATGAVGKEIKDCLEKRNFPVSQLRIFGSARSAGTTVQTEKYGSVTVELFDRAAARECDVVFLAVSGDFALEHAKALVEGDDGCVVIDNSSAFRYEKDIPLVVPEINGAETKKCKLIANPNCTTAIGLMAIWPLHQLYGLKKIIMSTYQASSGAGQEGMDELQQGTQKWLQGDKVENKIFAHPLPFNVIPQIDKFMDNGYTKEEMKVAWESRKICSLPDDFPVSCSAVRIPTIRAHSEVIIVETEKPVNVEEARRVLAESPGVKLVDDPSQLQYPMPLTATGQYDIEVGRIRKSLIFGDYGLEFFVCGDQLLRGAALNAVLVAEEMANNGSLKAKAKA</sequence>
<feature type="domain" description="AAA+ ATPase" evidence="21">
    <location>
        <begin position="66"/>
        <end position="356"/>
    </location>
</feature>
<comment type="subcellular location">
    <subcellularLocation>
        <location evidence="1">Nucleus</location>
    </subcellularLocation>
</comment>
<dbReference type="Gene3D" id="2.40.50.360">
    <property type="entry name" value="RuvB-like helicase, domain II"/>
    <property type="match status" value="1"/>
</dbReference>
<dbReference type="Gene3D" id="3.40.50.300">
    <property type="entry name" value="P-loop containing nucleotide triphosphate hydrolases"/>
    <property type="match status" value="1"/>
</dbReference>
<dbReference type="Gene3D" id="3.40.50.720">
    <property type="entry name" value="NAD(P)-binding Rossmann-like Domain"/>
    <property type="match status" value="1"/>
</dbReference>
<dbReference type="GO" id="GO:0009097">
    <property type="term" value="P:isoleucine biosynthetic process"/>
    <property type="evidence" value="ECO:0007669"/>
    <property type="project" value="InterPro"/>
</dbReference>
<protein>
    <submittedName>
        <fullName evidence="23">RuvB-like protein 2</fullName>
        <ecNumber evidence="23">3.6.4.12</ecNumber>
    </submittedName>
</protein>
<proteinExistence type="inferred from homology"/>
<comment type="caution">
    <text evidence="23">The sequence shown here is derived from an EMBL/GenBank/DDBJ whole genome shotgun (WGS) entry which is preliminary data.</text>
</comment>
<keyword evidence="9" id="KW-0227">DNA damage</keyword>
<dbReference type="Gene3D" id="1.10.8.60">
    <property type="match status" value="1"/>
</dbReference>
<dbReference type="GO" id="GO:0004073">
    <property type="term" value="F:aspartate-semialdehyde dehydrogenase activity"/>
    <property type="evidence" value="ECO:0007669"/>
    <property type="project" value="InterPro"/>
</dbReference>
<dbReference type="UniPathway" id="UPA00051">
    <property type="reaction ID" value="UER00464"/>
</dbReference>
<evidence type="ECO:0000256" key="6">
    <source>
        <dbReference type="ARBA" id="ARBA00022605"/>
    </source>
</evidence>
<keyword evidence="20" id="KW-1133">Transmembrane helix</keyword>
<dbReference type="InterPro" id="IPR036291">
    <property type="entry name" value="NAD(P)-bd_dom_sf"/>
</dbReference>
<dbReference type="SUPFAM" id="SSF51735">
    <property type="entry name" value="NAD(P)-binding Rossmann-fold domains"/>
    <property type="match status" value="1"/>
</dbReference>
<gene>
    <name evidence="23" type="ORF">FisN_14Hh081</name>
</gene>
<dbReference type="InterPro" id="IPR000534">
    <property type="entry name" value="Semialdehyde_DH_NAD-bd"/>
</dbReference>
<feature type="transmembrane region" description="Helical" evidence="20">
    <location>
        <begin position="517"/>
        <end position="539"/>
    </location>
</feature>
<evidence type="ECO:0000256" key="2">
    <source>
        <dbReference type="ARBA" id="ARBA00005021"/>
    </source>
</evidence>
<dbReference type="AlphaFoldDB" id="A0A1Z5K8C3"/>
<dbReference type="HAMAP" id="MF_02121">
    <property type="entry name" value="ASADH"/>
    <property type="match status" value="1"/>
</dbReference>
<evidence type="ECO:0000256" key="11">
    <source>
        <dbReference type="ARBA" id="ARBA00022806"/>
    </source>
</evidence>
<dbReference type="InterPro" id="IPR003593">
    <property type="entry name" value="AAA+_ATPase"/>
</dbReference>
<keyword evidence="14" id="KW-0560">Oxidoreductase</keyword>
<evidence type="ECO:0000256" key="20">
    <source>
        <dbReference type="SAM" id="Phobius"/>
    </source>
</evidence>
<dbReference type="InterPro" id="IPR027238">
    <property type="entry name" value="RuvB-like"/>
</dbReference>
<evidence type="ECO:0000313" key="24">
    <source>
        <dbReference type="Proteomes" id="UP000198406"/>
    </source>
</evidence>
<dbReference type="FunFam" id="3.40.50.300:FF:002221">
    <property type="entry name" value="RuvB-like 2"/>
    <property type="match status" value="1"/>
</dbReference>
<evidence type="ECO:0000256" key="16">
    <source>
        <dbReference type="ARBA" id="ARBA00023163"/>
    </source>
</evidence>
<dbReference type="InterPro" id="IPR010339">
    <property type="entry name" value="TIP49_P-loop"/>
</dbReference>
<dbReference type="FunCoup" id="A0A1Z5K8C3">
    <property type="interactions" value="984"/>
</dbReference>
<evidence type="ECO:0000256" key="5">
    <source>
        <dbReference type="ARBA" id="ARBA00010584"/>
    </source>
</evidence>
<dbReference type="UniPathway" id="UPA00034">
    <property type="reaction ID" value="UER00016"/>
</dbReference>
<keyword evidence="20" id="KW-0812">Transmembrane</keyword>
<evidence type="ECO:0000256" key="14">
    <source>
        <dbReference type="ARBA" id="ARBA00023002"/>
    </source>
</evidence>
<evidence type="ECO:0000259" key="22">
    <source>
        <dbReference type="SMART" id="SM00859"/>
    </source>
</evidence>
<keyword evidence="7" id="KW-0791">Threonine biosynthesis</keyword>
<dbReference type="GO" id="GO:0016787">
    <property type="term" value="F:hydrolase activity"/>
    <property type="evidence" value="ECO:0007669"/>
    <property type="project" value="UniProtKB-KW"/>
</dbReference>
<reference evidence="23 24" key="1">
    <citation type="journal article" date="2015" name="Plant Cell">
        <title>Oil accumulation by the oleaginous diatom Fistulifera solaris as revealed by the genome and transcriptome.</title>
        <authorList>
            <person name="Tanaka T."/>
            <person name="Maeda Y."/>
            <person name="Veluchamy A."/>
            <person name="Tanaka M."/>
            <person name="Abida H."/>
            <person name="Marechal E."/>
            <person name="Bowler C."/>
            <person name="Muto M."/>
            <person name="Sunaga Y."/>
            <person name="Tanaka M."/>
            <person name="Yoshino T."/>
            <person name="Taniguchi T."/>
            <person name="Fukuda Y."/>
            <person name="Nemoto M."/>
            <person name="Matsumoto M."/>
            <person name="Wong P.S."/>
            <person name="Aburatani S."/>
            <person name="Fujibuchi W."/>
        </authorList>
    </citation>
    <scope>NUCLEOTIDE SEQUENCE [LARGE SCALE GENOMIC DNA]</scope>
    <source>
        <strain evidence="23 24">JPCC DA0580</strain>
    </source>
</reference>
<dbReference type="SUPFAM" id="SSF55347">
    <property type="entry name" value="Glyceraldehyde-3-phosphate dehydrogenase-like, C-terminal domain"/>
    <property type="match status" value="1"/>
</dbReference>
<dbReference type="FunFam" id="2.40.50.360:FF:000002">
    <property type="entry name" value="RuvB-like helicase"/>
    <property type="match status" value="1"/>
</dbReference>
<keyword evidence="6" id="KW-0028">Amino-acid biosynthesis</keyword>
<dbReference type="UniPathway" id="UPA00050">
    <property type="reaction ID" value="UER00463"/>
</dbReference>
<keyword evidence="12" id="KW-0067">ATP-binding</keyword>
<dbReference type="InterPro" id="IPR005986">
    <property type="entry name" value="Asp_semialdehyde_DH_beta"/>
</dbReference>
<dbReference type="NCBIfam" id="TIGR01296">
    <property type="entry name" value="asd_B"/>
    <property type="match status" value="1"/>
</dbReference>
<dbReference type="PANTHER" id="PTHR11093">
    <property type="entry name" value="RUVB-RELATED REPTIN AND PONTIN"/>
    <property type="match status" value="1"/>
</dbReference>
<dbReference type="SMART" id="SM00859">
    <property type="entry name" value="Semialdhyde_dh"/>
    <property type="match status" value="1"/>
</dbReference>
<evidence type="ECO:0000256" key="18">
    <source>
        <dbReference type="ARBA" id="ARBA00023204"/>
    </source>
</evidence>
<keyword evidence="17" id="KW-0486">Methionine biosynthesis</keyword>
<evidence type="ECO:0000256" key="4">
    <source>
        <dbReference type="ARBA" id="ARBA00007519"/>
    </source>
</evidence>
<dbReference type="GO" id="GO:0046983">
    <property type="term" value="F:protein dimerization activity"/>
    <property type="evidence" value="ECO:0007669"/>
    <property type="project" value="InterPro"/>
</dbReference>
<evidence type="ECO:0000259" key="21">
    <source>
        <dbReference type="SMART" id="SM00382"/>
    </source>
</evidence>
<comment type="similarity">
    <text evidence="5">Belongs to the aspartate-semialdehyde dehydrogenase family.</text>
</comment>
<evidence type="ECO:0000256" key="7">
    <source>
        <dbReference type="ARBA" id="ARBA00022697"/>
    </source>
</evidence>
<dbReference type="CDD" id="cd18131">
    <property type="entry name" value="ASADH_C_bac_euk_like"/>
    <property type="match status" value="1"/>
</dbReference>
<dbReference type="InterPro" id="IPR027417">
    <property type="entry name" value="P-loop_NTPase"/>
</dbReference>
<dbReference type="GO" id="GO:0005634">
    <property type="term" value="C:nucleus"/>
    <property type="evidence" value="ECO:0007669"/>
    <property type="project" value="UniProtKB-SubCell"/>
</dbReference>
<keyword evidence="15" id="KW-0805">Transcription regulation</keyword>
<keyword evidence="19" id="KW-0539">Nucleus</keyword>
<evidence type="ECO:0000256" key="9">
    <source>
        <dbReference type="ARBA" id="ARBA00022763"/>
    </source>
</evidence>
<dbReference type="SUPFAM" id="SSF52540">
    <property type="entry name" value="P-loop containing nucleoside triphosphate hydrolases"/>
    <property type="match status" value="1"/>
</dbReference>
<dbReference type="InParanoid" id="A0A1Z5K8C3"/>
<comment type="pathway">
    <text evidence="3">Amino-acid biosynthesis; L-threonine biosynthesis; L-threonine from L-aspartate: step 2/5.</text>
</comment>
<dbReference type="Pfam" id="PF17856">
    <property type="entry name" value="TIP49_C"/>
    <property type="match status" value="1"/>
</dbReference>
<dbReference type="InterPro" id="IPR041048">
    <property type="entry name" value="RuvB-like_C"/>
</dbReference>
<evidence type="ECO:0000256" key="13">
    <source>
        <dbReference type="ARBA" id="ARBA00022857"/>
    </source>
</evidence>
<dbReference type="CDD" id="cd02316">
    <property type="entry name" value="VcASADH2_like_N"/>
    <property type="match status" value="1"/>
</dbReference>
<dbReference type="NCBIfam" id="NF011456">
    <property type="entry name" value="PRK14874.1"/>
    <property type="match status" value="1"/>
</dbReference>
<dbReference type="InterPro" id="IPR012080">
    <property type="entry name" value="Asp_semialdehyde_DH"/>
</dbReference>
<evidence type="ECO:0000256" key="19">
    <source>
        <dbReference type="ARBA" id="ARBA00023242"/>
    </source>
</evidence>
<evidence type="ECO:0000313" key="23">
    <source>
        <dbReference type="EMBL" id="GAX22466.1"/>
    </source>
</evidence>
<comment type="pathway">
    <text evidence="2">Amino-acid biosynthesis; L-methionine biosynthesis via de novo pathway; L-homoserine from L-aspartate: step 2/3.</text>
</comment>
<accession>A0A1Z5K8C3</accession>
<keyword evidence="24" id="KW-1185">Reference proteome</keyword>
<dbReference type="GO" id="GO:0051287">
    <property type="term" value="F:NAD binding"/>
    <property type="evidence" value="ECO:0007669"/>
    <property type="project" value="InterPro"/>
</dbReference>
<dbReference type="Pfam" id="PF02774">
    <property type="entry name" value="Semialdhyde_dhC"/>
    <property type="match status" value="1"/>
</dbReference>
<keyword evidence="18" id="KW-0234">DNA repair</keyword>
<evidence type="ECO:0000256" key="8">
    <source>
        <dbReference type="ARBA" id="ARBA00022741"/>
    </source>
</evidence>
<dbReference type="GO" id="GO:0005524">
    <property type="term" value="F:ATP binding"/>
    <property type="evidence" value="ECO:0007669"/>
    <property type="project" value="UniProtKB-KW"/>
</dbReference>